<accession>A0A0X8JI84</accession>
<sequence>MPQYRVHYIAGPNENLTISRHQIIEAASFQEALGRVTQWPVVETYDHTSACAKNPGTSLYDFEAWEAMPLEENKA</sequence>
<dbReference type="KEGG" id="dfi:AXF13_03650"/>
<name>A0A0X8JI84_9BACT</name>
<dbReference type="RefSeq" id="WP_008684783.1">
    <property type="nucleotide sequence ID" value="NZ_CP014229.1"/>
</dbReference>
<dbReference type="AlphaFoldDB" id="A0A0X8JI84"/>
<gene>
    <name evidence="1" type="ORF">AXF13_03650</name>
</gene>
<organism evidence="1 2">
    <name type="scientific">Desulfovibrio fairfieldensis</name>
    <dbReference type="NCBI Taxonomy" id="44742"/>
    <lineage>
        <taxon>Bacteria</taxon>
        <taxon>Pseudomonadati</taxon>
        <taxon>Thermodesulfobacteriota</taxon>
        <taxon>Desulfovibrionia</taxon>
        <taxon>Desulfovibrionales</taxon>
        <taxon>Desulfovibrionaceae</taxon>
        <taxon>Desulfovibrio</taxon>
    </lineage>
</organism>
<keyword evidence="2" id="KW-1185">Reference proteome</keyword>
<dbReference type="Proteomes" id="UP000069241">
    <property type="component" value="Chromosome"/>
</dbReference>
<protein>
    <submittedName>
        <fullName evidence="1">Uncharacterized protein</fullName>
    </submittedName>
</protein>
<proteinExistence type="predicted"/>
<reference evidence="2" key="1">
    <citation type="submission" date="2016-02" db="EMBL/GenBank/DDBJ databases">
        <authorList>
            <person name="Holder M.E."/>
            <person name="Ajami N.J."/>
            <person name="Petrosino J.F."/>
        </authorList>
    </citation>
    <scope>NUCLEOTIDE SEQUENCE [LARGE SCALE GENOMIC DNA]</scope>
    <source>
        <strain evidence="2">CCUG 45958</strain>
    </source>
</reference>
<dbReference type="EMBL" id="CP014229">
    <property type="protein sequence ID" value="AMD89280.1"/>
    <property type="molecule type" value="Genomic_DNA"/>
</dbReference>
<evidence type="ECO:0000313" key="2">
    <source>
        <dbReference type="Proteomes" id="UP000069241"/>
    </source>
</evidence>
<evidence type="ECO:0000313" key="1">
    <source>
        <dbReference type="EMBL" id="AMD89280.1"/>
    </source>
</evidence>